<proteinExistence type="predicted"/>
<dbReference type="SUPFAM" id="SSF54637">
    <property type="entry name" value="Thioesterase/thiol ester dehydrase-isomerase"/>
    <property type="match status" value="1"/>
</dbReference>
<dbReference type="PANTHER" id="PTHR47260">
    <property type="entry name" value="UPF0644 PROTEIN PB2B4.06"/>
    <property type="match status" value="1"/>
</dbReference>
<evidence type="ECO:0000259" key="1">
    <source>
        <dbReference type="Pfam" id="PF03061"/>
    </source>
</evidence>
<dbReference type="InterPro" id="IPR006683">
    <property type="entry name" value="Thioestr_dom"/>
</dbReference>
<sequence>MREPGWSLVSGSDGAFSGLLEEQAPIVVEPTPQVLERVKRFESVRSQHQSLEDALTASLDVVVVDPGAHSDSFFCSLILLADAFNALPSEWPAPTRSPDLAVAGAALRTFVSDRVAGAIADPHCEADTAELLGDLLRVLEAGGEAAALQASAAVLCDLLNMSINVLAETAGQGEAAECRCLSTSMYSAGPGALGDLWLSADGAHFQAVLCRKRIVVAEQPRIAANDSLCVLHVTAIDAGLGVAGAPMAARGRLLLPAAAAAVAATTAGGVALTQAEIPLPLGTLGAPRMGLAAVDSPKTLAQGKGSGAAKRPPMAEVAWVKGLAAGASTRLLFTGDSMCRTPVYKDHMFTAYMQRGMLSDMVCYYYAAERRLVFVVQLGSGNSGWPRILHGGVTAAVVDEAFSFLFLSLRRHSELPFLAPAFTAHLEVSYHKKIQASPGRLLMVTCEVERIEGRKVFMAAKLQDGPSGTTYATSKAVFIAPKLRRLVTDGARYIASAMTGGKGLAAFRCSSAP</sequence>
<reference evidence="2 3" key="1">
    <citation type="journal article" date="2024" name="Nat. Commun.">
        <title>Phylogenomics reveals the evolutionary origins of lichenization in chlorophyte algae.</title>
        <authorList>
            <person name="Puginier C."/>
            <person name="Libourel C."/>
            <person name="Otte J."/>
            <person name="Skaloud P."/>
            <person name="Haon M."/>
            <person name="Grisel S."/>
            <person name="Petersen M."/>
            <person name="Berrin J.G."/>
            <person name="Delaux P.M."/>
            <person name="Dal Grande F."/>
            <person name="Keller J."/>
        </authorList>
    </citation>
    <scope>NUCLEOTIDE SEQUENCE [LARGE SCALE GENOMIC DNA]</scope>
    <source>
        <strain evidence="2 3">SAG 245.80</strain>
    </source>
</reference>
<dbReference type="Proteomes" id="UP001445335">
    <property type="component" value="Unassembled WGS sequence"/>
</dbReference>
<comment type="caution">
    <text evidence="2">The sequence shown here is derived from an EMBL/GenBank/DDBJ whole genome shotgun (WGS) entry which is preliminary data.</text>
</comment>
<name>A0AAW1RJW2_9CHLO</name>
<dbReference type="Pfam" id="PF03061">
    <property type="entry name" value="4HBT"/>
    <property type="match status" value="1"/>
</dbReference>
<dbReference type="PANTHER" id="PTHR47260:SF1">
    <property type="entry name" value="UPF0644 PROTEIN PB2B4.06"/>
    <property type="match status" value="1"/>
</dbReference>
<feature type="domain" description="Thioesterase" evidence="1">
    <location>
        <begin position="388"/>
        <end position="467"/>
    </location>
</feature>
<dbReference type="InterPro" id="IPR029069">
    <property type="entry name" value="HotDog_dom_sf"/>
</dbReference>
<dbReference type="EMBL" id="JALJOU010000032">
    <property type="protein sequence ID" value="KAK9834330.1"/>
    <property type="molecule type" value="Genomic_DNA"/>
</dbReference>
<gene>
    <name evidence="2" type="ORF">WJX81_007787</name>
</gene>
<dbReference type="Gene3D" id="3.10.129.10">
    <property type="entry name" value="Hotdog Thioesterase"/>
    <property type="match status" value="1"/>
</dbReference>
<protein>
    <recommendedName>
        <fullName evidence="1">Thioesterase domain-containing protein</fullName>
    </recommendedName>
</protein>
<keyword evidence="3" id="KW-1185">Reference proteome</keyword>
<dbReference type="CDD" id="cd03443">
    <property type="entry name" value="PaaI_thioesterase"/>
    <property type="match status" value="1"/>
</dbReference>
<dbReference type="AlphaFoldDB" id="A0AAW1RJW2"/>
<accession>A0AAW1RJW2</accession>
<evidence type="ECO:0000313" key="2">
    <source>
        <dbReference type="EMBL" id="KAK9834330.1"/>
    </source>
</evidence>
<organism evidence="2 3">
    <name type="scientific">Elliptochloris bilobata</name>
    <dbReference type="NCBI Taxonomy" id="381761"/>
    <lineage>
        <taxon>Eukaryota</taxon>
        <taxon>Viridiplantae</taxon>
        <taxon>Chlorophyta</taxon>
        <taxon>core chlorophytes</taxon>
        <taxon>Trebouxiophyceae</taxon>
        <taxon>Trebouxiophyceae incertae sedis</taxon>
        <taxon>Elliptochloris clade</taxon>
        <taxon>Elliptochloris</taxon>
    </lineage>
</organism>
<evidence type="ECO:0000313" key="3">
    <source>
        <dbReference type="Proteomes" id="UP001445335"/>
    </source>
</evidence>
<dbReference type="InterPro" id="IPR052061">
    <property type="entry name" value="PTE-AB_protein"/>
</dbReference>